<protein>
    <recommendedName>
        <fullName evidence="7">5'-nucleotidase SurE</fullName>
        <ecNumber evidence="7">3.1.3.5</ecNumber>
    </recommendedName>
    <alternativeName>
        <fullName evidence="7">Nucleoside 5'-monophosphate phosphohydrolase</fullName>
    </alternativeName>
</protein>
<keyword evidence="5 7" id="KW-0547">Nucleotide-binding</keyword>
<feature type="domain" description="Survival protein SurE-like phosphatase/nucleotidase" evidence="8">
    <location>
        <begin position="13"/>
        <end position="195"/>
    </location>
</feature>
<comment type="subcellular location">
    <subcellularLocation>
        <location evidence="7">Cytoplasm</location>
    </subcellularLocation>
</comment>
<accession>A0A133PRW4</accession>
<proteinExistence type="inferred from homology"/>
<gene>
    <name evidence="7" type="primary">surE</name>
    <name evidence="9" type="ORF">HMPREF3229_00332</name>
</gene>
<dbReference type="PANTHER" id="PTHR30457:SF12">
    <property type="entry name" value="5'_3'-NUCLEOTIDASE SURE"/>
    <property type="match status" value="1"/>
</dbReference>
<dbReference type="GO" id="GO:0004309">
    <property type="term" value="F:exopolyphosphatase activity"/>
    <property type="evidence" value="ECO:0007669"/>
    <property type="project" value="TreeGrafter"/>
</dbReference>
<comment type="cofactor">
    <cofactor evidence="7">
        <name>a divalent metal cation</name>
        <dbReference type="ChEBI" id="CHEBI:60240"/>
    </cofactor>
    <text evidence="7">Binds 1 divalent metal cation per subunit.</text>
</comment>
<evidence type="ECO:0000256" key="6">
    <source>
        <dbReference type="ARBA" id="ARBA00022801"/>
    </source>
</evidence>
<evidence type="ECO:0000313" key="10">
    <source>
        <dbReference type="Proteomes" id="UP000070174"/>
    </source>
</evidence>
<dbReference type="GO" id="GO:0005737">
    <property type="term" value="C:cytoplasm"/>
    <property type="evidence" value="ECO:0007669"/>
    <property type="project" value="UniProtKB-SubCell"/>
</dbReference>
<comment type="similarity">
    <text evidence="2 7">Belongs to the SurE nucleotidase family.</text>
</comment>
<keyword evidence="3 7" id="KW-0963">Cytoplasm</keyword>
<evidence type="ECO:0000259" key="8">
    <source>
        <dbReference type="Pfam" id="PF01975"/>
    </source>
</evidence>
<dbReference type="EC" id="3.1.3.5" evidence="7"/>
<evidence type="ECO:0000256" key="1">
    <source>
        <dbReference type="ARBA" id="ARBA00000815"/>
    </source>
</evidence>
<evidence type="ECO:0000256" key="3">
    <source>
        <dbReference type="ARBA" id="ARBA00022490"/>
    </source>
</evidence>
<keyword evidence="4 7" id="KW-0479">Metal-binding</keyword>
<comment type="function">
    <text evidence="7">Nucleotidase that shows phosphatase activity on nucleoside 5'-monophosphates.</text>
</comment>
<dbReference type="InterPro" id="IPR030048">
    <property type="entry name" value="SurE"/>
</dbReference>
<dbReference type="InterPro" id="IPR002828">
    <property type="entry name" value="SurE-like_Pase/nucleotidase"/>
</dbReference>
<evidence type="ECO:0000256" key="5">
    <source>
        <dbReference type="ARBA" id="ARBA00022741"/>
    </source>
</evidence>
<feature type="binding site" evidence="7">
    <location>
        <position position="50"/>
    </location>
    <ligand>
        <name>a divalent metal cation</name>
        <dbReference type="ChEBI" id="CHEBI:60240"/>
    </ligand>
</feature>
<feature type="binding site" evidence="7">
    <location>
        <position position="19"/>
    </location>
    <ligand>
        <name>a divalent metal cation</name>
        <dbReference type="ChEBI" id="CHEBI:60240"/>
    </ligand>
</feature>
<feature type="binding site" evidence="7">
    <location>
        <position position="18"/>
    </location>
    <ligand>
        <name>a divalent metal cation</name>
        <dbReference type="ChEBI" id="CHEBI:60240"/>
    </ligand>
</feature>
<sequence length="258" mass="28371">MNFNKQGRKNLNILLTNDDGINAEGIEVLAKALLKEGHKITIAAPNVENSGKSHAITFKSPLMVQETKLEGLEDVKSLCVYGTPADCVRAAVHLLDEKFDFCFSGINSGFNAATNVLYSGTVSAAIEANLFNIPAIAVSSQWVKGHSKFDTGARVAMEVFNKLDDLKRLQVLNINVPYLDYEELKGIEVCKVGADVMSIYDISEEGESYNMRLKGFPKDNNEKDSDIHFLGQGYATVSPLLYDVTNLTLINELSQMLK</sequence>
<dbReference type="SUPFAM" id="SSF64167">
    <property type="entry name" value="SurE-like"/>
    <property type="match status" value="1"/>
</dbReference>
<comment type="caution">
    <text evidence="9">The sequence shown here is derived from an EMBL/GenBank/DDBJ whole genome shotgun (WGS) entry which is preliminary data.</text>
</comment>
<dbReference type="GO" id="GO:0008253">
    <property type="term" value="F:5'-nucleotidase activity"/>
    <property type="evidence" value="ECO:0007669"/>
    <property type="project" value="UniProtKB-UniRule"/>
</dbReference>
<dbReference type="HAMAP" id="MF_00060">
    <property type="entry name" value="SurE"/>
    <property type="match status" value="1"/>
</dbReference>
<keyword evidence="6 7" id="KW-0378">Hydrolase</keyword>
<name>A0A133PRW4_9FIRM</name>
<dbReference type="GO" id="GO:0046872">
    <property type="term" value="F:metal ion binding"/>
    <property type="evidence" value="ECO:0007669"/>
    <property type="project" value="UniProtKB-UniRule"/>
</dbReference>
<dbReference type="Gene3D" id="3.40.1210.10">
    <property type="entry name" value="Survival protein SurE-like phosphatase/nucleotidase"/>
    <property type="match status" value="1"/>
</dbReference>
<evidence type="ECO:0000313" key="9">
    <source>
        <dbReference type="EMBL" id="KXA31553.1"/>
    </source>
</evidence>
<evidence type="ECO:0000256" key="4">
    <source>
        <dbReference type="ARBA" id="ARBA00022723"/>
    </source>
</evidence>
<dbReference type="NCBIfam" id="TIGR00087">
    <property type="entry name" value="surE"/>
    <property type="match status" value="1"/>
</dbReference>
<dbReference type="InterPro" id="IPR036523">
    <property type="entry name" value="SurE-like_sf"/>
</dbReference>
<dbReference type="AlphaFoldDB" id="A0A133PRW4"/>
<dbReference type="PANTHER" id="PTHR30457">
    <property type="entry name" value="5'-NUCLEOTIDASE SURE"/>
    <property type="match status" value="1"/>
</dbReference>
<feature type="binding site" evidence="7">
    <location>
        <position position="107"/>
    </location>
    <ligand>
        <name>a divalent metal cation</name>
        <dbReference type="ChEBI" id="CHEBI:60240"/>
    </ligand>
</feature>
<evidence type="ECO:0000256" key="7">
    <source>
        <dbReference type="HAMAP-Rule" id="MF_00060"/>
    </source>
</evidence>
<dbReference type="Pfam" id="PF01975">
    <property type="entry name" value="SurE"/>
    <property type="match status" value="1"/>
</dbReference>
<reference evidence="9 10" key="1">
    <citation type="submission" date="2016-01" db="EMBL/GenBank/DDBJ databases">
        <authorList>
            <person name="Oliw E.H."/>
        </authorList>
    </citation>
    <scope>NUCLEOTIDE SEQUENCE [LARGE SCALE GENOMIC DNA]</scope>
    <source>
        <strain evidence="9 10">CMW7756A</strain>
    </source>
</reference>
<dbReference type="Proteomes" id="UP000070174">
    <property type="component" value="Unassembled WGS sequence"/>
</dbReference>
<organism evidence="9">
    <name type="scientific">Peptoniphilus harei</name>
    <dbReference type="NCBI Taxonomy" id="54005"/>
    <lineage>
        <taxon>Bacteria</taxon>
        <taxon>Bacillati</taxon>
        <taxon>Bacillota</taxon>
        <taxon>Tissierellia</taxon>
        <taxon>Tissierellales</taxon>
        <taxon>Peptoniphilaceae</taxon>
        <taxon>Peptoniphilus</taxon>
    </lineage>
</organism>
<dbReference type="GO" id="GO:0008254">
    <property type="term" value="F:3'-nucleotidase activity"/>
    <property type="evidence" value="ECO:0007669"/>
    <property type="project" value="TreeGrafter"/>
</dbReference>
<dbReference type="PATRIC" id="fig|54005.3.peg.328"/>
<comment type="catalytic activity">
    <reaction evidence="1 7">
        <text>a ribonucleoside 5'-phosphate + H2O = a ribonucleoside + phosphate</text>
        <dbReference type="Rhea" id="RHEA:12484"/>
        <dbReference type="ChEBI" id="CHEBI:15377"/>
        <dbReference type="ChEBI" id="CHEBI:18254"/>
        <dbReference type="ChEBI" id="CHEBI:43474"/>
        <dbReference type="ChEBI" id="CHEBI:58043"/>
        <dbReference type="EC" id="3.1.3.5"/>
    </reaction>
</comment>
<dbReference type="GO" id="GO:0000166">
    <property type="term" value="F:nucleotide binding"/>
    <property type="evidence" value="ECO:0007669"/>
    <property type="project" value="UniProtKB-KW"/>
</dbReference>
<dbReference type="EMBL" id="LRQE01000007">
    <property type="protein sequence ID" value="KXA31553.1"/>
    <property type="molecule type" value="Genomic_DNA"/>
</dbReference>
<evidence type="ECO:0000256" key="2">
    <source>
        <dbReference type="ARBA" id="ARBA00011062"/>
    </source>
</evidence>